<sequence length="225" mass="25198">MVNGYYNGVTKLYEYGWGQGSPAWVVIRPGILSLWHSNLVSFLRSIADKSNLGLAGKPFAQGLARNEHYLAAKIGIKCANIVGINNNLFQIDRARKYVAKVGLADKVTFEQADFTQMSSKFGENTFDAVFSIEATCRAPVAKSVYGEVFKVLKPGCIFGFYEWCLTDKYNDDDSFHRRIRREIELGDARPELRTIERAAEALRAVGFEIIESDDLATPDDLVPWA</sequence>
<protein>
    <recommendedName>
        <fullName evidence="4">SAM-dependent methyltransferase Erg6/SMT-type domain-containing protein</fullName>
    </recommendedName>
</protein>
<evidence type="ECO:0000256" key="1">
    <source>
        <dbReference type="ARBA" id="ARBA00022679"/>
    </source>
</evidence>
<comment type="caution">
    <text evidence="5">The sequence shown here is derived from an EMBL/GenBank/DDBJ whole genome shotgun (WGS) entry which is preliminary data.</text>
</comment>
<keyword evidence="3" id="KW-0489">Methyltransferase</keyword>
<dbReference type="AlphaFoldDB" id="A0A9Q3HI00"/>
<dbReference type="SUPFAM" id="SSF53335">
    <property type="entry name" value="S-adenosyl-L-methionine-dependent methyltransferases"/>
    <property type="match status" value="1"/>
</dbReference>
<accession>A0A9Q3HI00</accession>
<dbReference type="OrthoDB" id="4310724at2759"/>
<organism evidence="5 6">
    <name type="scientific">Austropuccinia psidii MF-1</name>
    <dbReference type="NCBI Taxonomy" id="1389203"/>
    <lineage>
        <taxon>Eukaryota</taxon>
        <taxon>Fungi</taxon>
        <taxon>Dikarya</taxon>
        <taxon>Basidiomycota</taxon>
        <taxon>Pucciniomycotina</taxon>
        <taxon>Pucciniomycetes</taxon>
        <taxon>Pucciniales</taxon>
        <taxon>Sphaerophragmiaceae</taxon>
        <taxon>Austropuccinia</taxon>
    </lineage>
</organism>
<evidence type="ECO:0000256" key="3">
    <source>
        <dbReference type="PROSITE-ProRule" id="PRU01022"/>
    </source>
</evidence>
<keyword evidence="3" id="KW-0949">S-adenosyl-L-methionine</keyword>
<dbReference type="Pfam" id="PF13847">
    <property type="entry name" value="Methyltransf_31"/>
    <property type="match status" value="1"/>
</dbReference>
<evidence type="ECO:0000259" key="4">
    <source>
        <dbReference type="PROSITE" id="PS51685"/>
    </source>
</evidence>
<keyword evidence="6" id="KW-1185">Reference proteome</keyword>
<dbReference type="InterPro" id="IPR029063">
    <property type="entry name" value="SAM-dependent_MTases_sf"/>
</dbReference>
<dbReference type="GO" id="GO:0006696">
    <property type="term" value="P:ergosterol biosynthetic process"/>
    <property type="evidence" value="ECO:0007669"/>
    <property type="project" value="TreeGrafter"/>
</dbReference>
<dbReference type="InterPro" id="IPR025714">
    <property type="entry name" value="Methyltranfer_dom"/>
</dbReference>
<dbReference type="Proteomes" id="UP000765509">
    <property type="component" value="Unassembled WGS sequence"/>
</dbReference>
<dbReference type="EMBL" id="AVOT02017273">
    <property type="protein sequence ID" value="MBW0503274.1"/>
    <property type="molecule type" value="Genomic_DNA"/>
</dbReference>
<comment type="similarity">
    <text evidence="2 3">Belongs to the class I-like SAM-binding methyltransferase superfamily. Erg6/SMT family.</text>
</comment>
<name>A0A9Q3HI00_9BASI</name>
<feature type="domain" description="SAM-dependent methyltransferase Erg6/SMT-type" evidence="4">
    <location>
        <begin position="79"/>
        <end position="225"/>
    </location>
</feature>
<gene>
    <name evidence="5" type="ORF">O181_042989</name>
</gene>
<dbReference type="Gene3D" id="3.40.50.150">
    <property type="entry name" value="Vaccinia Virus protein VP39"/>
    <property type="match status" value="1"/>
</dbReference>
<keyword evidence="1 3" id="KW-0808">Transferase</keyword>
<dbReference type="GO" id="GO:0003838">
    <property type="term" value="F:sterol 24-C-methyltransferase activity"/>
    <property type="evidence" value="ECO:0007669"/>
    <property type="project" value="TreeGrafter"/>
</dbReference>
<dbReference type="PROSITE" id="PS51685">
    <property type="entry name" value="SAM_MT_ERG6_SMT"/>
    <property type="match status" value="1"/>
</dbReference>
<dbReference type="PANTHER" id="PTHR44068">
    <property type="entry name" value="ZGC:194242"/>
    <property type="match status" value="1"/>
</dbReference>
<reference evidence="5" key="1">
    <citation type="submission" date="2021-03" db="EMBL/GenBank/DDBJ databases">
        <title>Draft genome sequence of rust myrtle Austropuccinia psidii MF-1, a brazilian biotype.</title>
        <authorList>
            <person name="Quecine M.C."/>
            <person name="Pachon D.M.R."/>
            <person name="Bonatelli M.L."/>
            <person name="Correr F.H."/>
            <person name="Franceschini L.M."/>
            <person name="Leite T.F."/>
            <person name="Margarido G.R.A."/>
            <person name="Almeida C.A."/>
            <person name="Ferrarezi J.A."/>
            <person name="Labate C.A."/>
        </authorList>
    </citation>
    <scope>NUCLEOTIDE SEQUENCE</scope>
    <source>
        <strain evidence="5">MF-1</strain>
    </source>
</reference>
<dbReference type="PANTHER" id="PTHR44068:SF1">
    <property type="entry name" value="HYPOTHETICAL LOC100005854"/>
    <property type="match status" value="1"/>
</dbReference>
<evidence type="ECO:0000256" key="2">
    <source>
        <dbReference type="ARBA" id="ARBA00038188"/>
    </source>
</evidence>
<evidence type="ECO:0000313" key="6">
    <source>
        <dbReference type="Proteomes" id="UP000765509"/>
    </source>
</evidence>
<dbReference type="GO" id="GO:0032259">
    <property type="term" value="P:methylation"/>
    <property type="evidence" value="ECO:0007669"/>
    <property type="project" value="UniProtKB-KW"/>
</dbReference>
<evidence type="ECO:0000313" key="5">
    <source>
        <dbReference type="EMBL" id="MBW0503274.1"/>
    </source>
</evidence>
<dbReference type="InterPro" id="IPR050447">
    <property type="entry name" value="Erg6_SMT_methyltransf"/>
</dbReference>
<dbReference type="InterPro" id="IPR030384">
    <property type="entry name" value="MeTrfase_SMT"/>
</dbReference>
<dbReference type="GO" id="GO:0005783">
    <property type="term" value="C:endoplasmic reticulum"/>
    <property type="evidence" value="ECO:0007669"/>
    <property type="project" value="TreeGrafter"/>
</dbReference>
<proteinExistence type="inferred from homology"/>